<evidence type="ECO:0000313" key="10">
    <source>
        <dbReference type="EMBL" id="SCF37212.1"/>
    </source>
</evidence>
<proteinExistence type="predicted"/>
<dbReference type="SMART" id="SM00823">
    <property type="entry name" value="PKS_PP"/>
    <property type="match status" value="1"/>
</dbReference>
<dbReference type="SMART" id="SM00824">
    <property type="entry name" value="PKS_TE"/>
    <property type="match status" value="1"/>
</dbReference>
<dbReference type="InterPro" id="IPR014043">
    <property type="entry name" value="Acyl_transferase_dom"/>
</dbReference>
<dbReference type="Gene3D" id="3.40.50.1820">
    <property type="entry name" value="alpha/beta hydrolase"/>
    <property type="match status" value="1"/>
</dbReference>
<accession>A0A1C4ZW58</accession>
<dbReference type="SUPFAM" id="SSF55048">
    <property type="entry name" value="Probable ACP-binding domain of malonyl-CoA ACP transacylase"/>
    <property type="match status" value="1"/>
</dbReference>
<keyword evidence="2" id="KW-0597">Phosphoprotein</keyword>
<gene>
    <name evidence="10" type="ORF">GA0070618_5878</name>
</gene>
<dbReference type="InterPro" id="IPR020841">
    <property type="entry name" value="PKS_Beta-ketoAc_synthase_dom"/>
</dbReference>
<dbReference type="InterPro" id="IPR020806">
    <property type="entry name" value="PKS_PP-bd"/>
</dbReference>
<dbReference type="Pfam" id="PF00698">
    <property type="entry name" value="Acyl_transf_1"/>
    <property type="match status" value="1"/>
</dbReference>
<dbReference type="SUPFAM" id="SSF53901">
    <property type="entry name" value="Thiolase-like"/>
    <property type="match status" value="1"/>
</dbReference>
<dbReference type="Gene3D" id="3.40.366.10">
    <property type="entry name" value="Malonyl-Coenzyme A Acyl Carrier Protein, domain 2"/>
    <property type="match status" value="1"/>
</dbReference>
<dbReference type="Gene3D" id="3.30.70.3290">
    <property type="match status" value="1"/>
</dbReference>
<evidence type="ECO:0000256" key="4">
    <source>
        <dbReference type="ARBA" id="ARBA00023315"/>
    </source>
</evidence>
<dbReference type="EMBL" id="LT607413">
    <property type="protein sequence ID" value="SCF37212.1"/>
    <property type="molecule type" value="Genomic_DNA"/>
</dbReference>
<dbReference type="GO" id="GO:0004312">
    <property type="term" value="F:fatty acid synthase activity"/>
    <property type="evidence" value="ECO:0007669"/>
    <property type="project" value="TreeGrafter"/>
</dbReference>
<dbReference type="FunFam" id="3.40.366.10:FF:000002">
    <property type="entry name" value="Probable polyketide synthase 2"/>
    <property type="match status" value="1"/>
</dbReference>
<dbReference type="InterPro" id="IPR001227">
    <property type="entry name" value="Ac_transferase_dom_sf"/>
</dbReference>
<dbReference type="Pfam" id="PF02801">
    <property type="entry name" value="Ketoacyl-synt_C"/>
    <property type="match status" value="1"/>
</dbReference>
<dbReference type="Pfam" id="PF00550">
    <property type="entry name" value="PP-binding"/>
    <property type="match status" value="1"/>
</dbReference>
<sequence length="1653" mass="177838">MSDSAARTDHLTPLQRALLGIRELRAQLAEVERARTEPIAVIGMGCRLPGGANDPESFWRLLRDGRDVIREMPTDRWDTDAYFDPDPEAPGKMSTRWGGFLDGIDGFDPGFFGISPWEAANMDPQQRLMLEVAQEAFDDAGQLRDQLQGSRTGVFVGLAHSEYGWLNFNNPDLANVYTATGSFGSIVANRLSYVYDLRGPSYTMDAVCSSSLLAVHQACESLRSGDCTMALAGGAGLFLKPEGFVWFTKLGVMSPDGRCKAFDARGDGIVLGEGVAAVVLKTLSRAIEDGDPIYAVLRGSAVVQDGRSNGLTAPSRLSQEAMLREAYERAGVDPAAVQYVEAHGTGTILGDPIEAQALGTVLGSRRDADRPLMIGSVKTNIGHLQMVGGLAGLIKVVLAMKHRQLPASLHYTEGNPHIPFDDYRLRVQAAPGPWPYDGPLLAGVTSLSFGGTNVHVIVEEPPPPAAAPTSGDDDRARLLPLSAHDPAALRDLAGAVGKFVADPTVDLDDLCHTASLRRTPYDERLAVSFTSRTDLQGKLAAFSDGAVRPGLSTGDKSQHVRRRLVFVFPGQGGQWVGMGRRLLDTEPVFRQAIEECAAALASYVSWSLLDELRADEGTSQLDQIDVVQPMTWAVQVGLAALWRSWGIVPDAVVGHSMGEVAAAHVAGTLSLDDAARVICRRSWLVRRIRGRGTMAVVELPLAEARAAIAGLEDQLAIAVSNSPTSTVLSGDTTAVETVLKTLTERDVFCRQVKVDFASHSPQVDELRADLLAELRDVRPRESTVPIHSTVTGRPTDGREFTADYWADNLREPVLFSTVLGQLLESAPTAVIEISPHPILLPSVEQCARHADRPVAALPSLRRDEDERSVLLGTLGALWTLGHRVDWRRQHPTDRPVLRLPYYPWQRQRCWLEFGSTGATSTGPAVAAVPSSTERYFRAAAPGGEHFWELPVDRSAWPDLDDRPAVPEAVHLDLALTAAASLAGTAACALTDVTFEAAQGPGSVAQVAVTGPRDGTAGWEVFGRPAGVDGPWTRHARGALRTVTAAGRPYLLPQETPDAIRQRCGTEVPGDAYRNSRIAAGLPDSAGARTVRRLWRRDGELLALLAAPAADGGSPLDWRLLDGVFDLLPVVAPDPAAATAGYRPMAVERLRAHRRATGELWAHVQLREVGDDTLTGDVRLLDAELRPVAEVTGLRSTLGVRAATPAGARTVAPAAVPRLRAAGSGGPVDDRATAGAADHEVVTAPPTSRAVLLTVAPDRRKTVLTGYLREQIAAVLGLQPQQLEVDQPLLGLGLNSLMVFELRNRLRVMYGTQIAAQDFLSGITVDQIVGHVLAQVDGPAPAPDGSPAPPDGSPDPAVGAAVPQSASVPRTVVARRSTGLARPNAVEVSTDPADWLVRGAPDLDARLRLFCLPYAGGNAALFRTWPGELPDGVQVCPIQLPGREQRHREPAFTQMSALVQTLGAVLRPYLDRPFALFGHSMGGLVAYELTRHLRRRELPAPAHLYVSAARAPHLPDLEPPLHRLPEARLIEKLRAMDGTPEEMLGDPETIALYLPVLRADFALVETRIHQTEPPLDVPLTVFGGERDDKVTEEQLAAWRDQTTSGFALEMLPGDHFFVQRERAGLLAALSGRLTHDLARLDAPHVAVPTDNRVS</sequence>
<feature type="domain" description="Carrier" evidence="7">
    <location>
        <begin position="1261"/>
        <end position="1335"/>
    </location>
</feature>
<dbReference type="Pfam" id="PF00109">
    <property type="entry name" value="ketoacyl-synt"/>
    <property type="match status" value="1"/>
</dbReference>
<dbReference type="Pfam" id="PF14765">
    <property type="entry name" value="PS-DH"/>
    <property type="match status" value="1"/>
</dbReference>
<dbReference type="SMART" id="SM00826">
    <property type="entry name" value="PKS_DH"/>
    <property type="match status" value="1"/>
</dbReference>
<evidence type="ECO:0000256" key="3">
    <source>
        <dbReference type="ARBA" id="ARBA00022679"/>
    </source>
</evidence>
<dbReference type="Pfam" id="PF00975">
    <property type="entry name" value="Thioesterase"/>
    <property type="match status" value="1"/>
</dbReference>
<dbReference type="GO" id="GO:0031177">
    <property type="term" value="F:phosphopantetheine binding"/>
    <property type="evidence" value="ECO:0007669"/>
    <property type="project" value="InterPro"/>
</dbReference>
<dbReference type="InterPro" id="IPR009081">
    <property type="entry name" value="PP-bd_ACP"/>
</dbReference>
<feature type="region of interest" description="C-terminal hotdog fold" evidence="5">
    <location>
        <begin position="1064"/>
        <end position="1204"/>
    </location>
</feature>
<dbReference type="InterPro" id="IPR049900">
    <property type="entry name" value="PKS_mFAS_DH"/>
</dbReference>
<dbReference type="InterPro" id="IPR016036">
    <property type="entry name" value="Malonyl_transacylase_ACP-bd"/>
</dbReference>
<dbReference type="InParanoid" id="A0A1C4ZW58"/>
<dbReference type="InterPro" id="IPR001031">
    <property type="entry name" value="Thioesterase"/>
</dbReference>
<evidence type="ECO:0000256" key="6">
    <source>
        <dbReference type="SAM" id="MobiDB-lite"/>
    </source>
</evidence>
<dbReference type="InterPro" id="IPR020807">
    <property type="entry name" value="PKS_DH"/>
</dbReference>
<dbReference type="InterPro" id="IPR016039">
    <property type="entry name" value="Thiolase-like"/>
</dbReference>
<evidence type="ECO:0000259" key="9">
    <source>
        <dbReference type="PROSITE" id="PS52019"/>
    </source>
</evidence>
<dbReference type="InterPro" id="IPR032821">
    <property type="entry name" value="PKS_assoc"/>
</dbReference>
<dbReference type="InterPro" id="IPR036736">
    <property type="entry name" value="ACP-like_sf"/>
</dbReference>
<dbReference type="CDD" id="cd00833">
    <property type="entry name" value="PKS"/>
    <property type="match status" value="1"/>
</dbReference>
<evidence type="ECO:0000256" key="5">
    <source>
        <dbReference type="PROSITE-ProRule" id="PRU01363"/>
    </source>
</evidence>
<dbReference type="RefSeq" id="WP_088984493.1">
    <property type="nucleotide sequence ID" value="NZ_LT607413.1"/>
</dbReference>
<feature type="domain" description="Ketosynthase family 3 (KS3)" evidence="8">
    <location>
        <begin position="36"/>
        <end position="460"/>
    </location>
</feature>
<keyword evidence="1" id="KW-0596">Phosphopantetheine</keyword>
<comment type="caution">
    <text evidence="5">Lacks conserved residue(s) required for the propagation of feature annotation.</text>
</comment>
<dbReference type="InterPro" id="IPR049551">
    <property type="entry name" value="PKS_DH_C"/>
</dbReference>
<feature type="compositionally biased region" description="Pro residues" evidence="6">
    <location>
        <begin position="1339"/>
        <end position="1352"/>
    </location>
</feature>
<evidence type="ECO:0000259" key="7">
    <source>
        <dbReference type="PROSITE" id="PS50075"/>
    </source>
</evidence>
<evidence type="ECO:0000256" key="2">
    <source>
        <dbReference type="ARBA" id="ARBA00022553"/>
    </source>
</evidence>
<dbReference type="InterPro" id="IPR016035">
    <property type="entry name" value="Acyl_Trfase/lysoPLipase"/>
</dbReference>
<dbReference type="InterPro" id="IPR029058">
    <property type="entry name" value="AB_hydrolase_fold"/>
</dbReference>
<dbReference type="Gene3D" id="3.10.129.110">
    <property type="entry name" value="Polyketide synthase dehydratase"/>
    <property type="match status" value="1"/>
</dbReference>
<dbReference type="PROSITE" id="PS52004">
    <property type="entry name" value="KS3_2"/>
    <property type="match status" value="1"/>
</dbReference>
<dbReference type="InterPro" id="IPR014031">
    <property type="entry name" value="Ketoacyl_synth_C"/>
</dbReference>
<dbReference type="Pfam" id="PF16197">
    <property type="entry name" value="KAsynt_C_assoc"/>
    <property type="match status" value="1"/>
</dbReference>
<dbReference type="SMART" id="SM00825">
    <property type="entry name" value="PKS_KS"/>
    <property type="match status" value="1"/>
</dbReference>
<dbReference type="InterPro" id="IPR014030">
    <property type="entry name" value="Ketoacyl_synth_N"/>
</dbReference>
<dbReference type="PROSITE" id="PS50075">
    <property type="entry name" value="CARRIER"/>
    <property type="match status" value="1"/>
</dbReference>
<evidence type="ECO:0000313" key="11">
    <source>
        <dbReference type="Proteomes" id="UP000198253"/>
    </source>
</evidence>
<dbReference type="InterPro" id="IPR020802">
    <property type="entry name" value="TesA-like"/>
</dbReference>
<dbReference type="FunFam" id="3.40.47.10:FF:000019">
    <property type="entry name" value="Polyketide synthase type I"/>
    <property type="match status" value="1"/>
</dbReference>
<evidence type="ECO:0000256" key="1">
    <source>
        <dbReference type="ARBA" id="ARBA00022450"/>
    </source>
</evidence>
<dbReference type="Proteomes" id="UP000198253">
    <property type="component" value="Chromosome I"/>
</dbReference>
<dbReference type="Gene3D" id="1.10.1200.10">
    <property type="entry name" value="ACP-like"/>
    <property type="match status" value="1"/>
</dbReference>
<feature type="region of interest" description="Disordered" evidence="6">
    <location>
        <begin position="1335"/>
        <end position="1364"/>
    </location>
</feature>
<dbReference type="Gene3D" id="3.40.47.10">
    <property type="match status" value="1"/>
</dbReference>
<dbReference type="SMART" id="SM00827">
    <property type="entry name" value="PKS_AT"/>
    <property type="match status" value="1"/>
</dbReference>
<dbReference type="SUPFAM" id="SSF53474">
    <property type="entry name" value="alpha/beta-Hydrolases"/>
    <property type="match status" value="1"/>
</dbReference>
<dbReference type="GO" id="GO:0006633">
    <property type="term" value="P:fatty acid biosynthetic process"/>
    <property type="evidence" value="ECO:0007669"/>
    <property type="project" value="TreeGrafter"/>
</dbReference>
<evidence type="ECO:0000259" key="8">
    <source>
        <dbReference type="PROSITE" id="PS52004"/>
    </source>
</evidence>
<feature type="region of interest" description="N-terminal hotdog fold" evidence="5">
    <location>
        <begin position="918"/>
        <end position="1046"/>
    </location>
</feature>
<organism evidence="10 11">
    <name type="scientific">Micromonospora echinospora</name>
    <name type="common">Micromonospora purpurea</name>
    <dbReference type="NCBI Taxonomy" id="1877"/>
    <lineage>
        <taxon>Bacteria</taxon>
        <taxon>Bacillati</taxon>
        <taxon>Actinomycetota</taxon>
        <taxon>Actinomycetes</taxon>
        <taxon>Micromonosporales</taxon>
        <taxon>Micromonosporaceae</taxon>
        <taxon>Micromonospora</taxon>
    </lineage>
</organism>
<protein>
    <submittedName>
        <fullName evidence="10">Acyl transferase domain-containing protein</fullName>
    </submittedName>
</protein>
<dbReference type="PANTHER" id="PTHR43775:SF37">
    <property type="entry name" value="SI:DKEY-61P9.11"/>
    <property type="match status" value="1"/>
</dbReference>
<name>A0A1C4ZW58_MICEC</name>
<dbReference type="InterPro" id="IPR050091">
    <property type="entry name" value="PKS_NRPS_Biosynth_Enz"/>
</dbReference>
<dbReference type="PROSITE" id="PS52019">
    <property type="entry name" value="PKS_MFAS_DH"/>
    <property type="match status" value="1"/>
</dbReference>
<keyword evidence="4" id="KW-0012">Acyltransferase</keyword>
<reference evidence="11" key="1">
    <citation type="submission" date="2016-06" db="EMBL/GenBank/DDBJ databases">
        <authorList>
            <person name="Varghese N."/>
            <person name="Submissions Spin"/>
        </authorList>
    </citation>
    <scope>NUCLEOTIDE SEQUENCE [LARGE SCALE GENOMIC DNA]</scope>
    <source>
        <strain evidence="11">DSM 43816</strain>
    </source>
</reference>
<dbReference type="InterPro" id="IPR042104">
    <property type="entry name" value="PKS_dehydratase_sf"/>
</dbReference>
<dbReference type="SUPFAM" id="SSF52151">
    <property type="entry name" value="FabD/lysophospholipase-like"/>
    <property type="match status" value="1"/>
</dbReference>
<feature type="domain" description="PKS/mFAS DH" evidence="9">
    <location>
        <begin position="918"/>
        <end position="1204"/>
    </location>
</feature>
<keyword evidence="3 10" id="KW-0808">Transferase</keyword>
<dbReference type="SUPFAM" id="SSF47336">
    <property type="entry name" value="ACP-like"/>
    <property type="match status" value="1"/>
</dbReference>
<keyword evidence="11" id="KW-1185">Reference proteome</keyword>
<dbReference type="OrthoDB" id="9778690at2"/>
<dbReference type="PANTHER" id="PTHR43775">
    <property type="entry name" value="FATTY ACID SYNTHASE"/>
    <property type="match status" value="1"/>
</dbReference>